<accession>A0A8H6LTF5</accession>
<dbReference type="Proteomes" id="UP000521943">
    <property type="component" value="Unassembled WGS sequence"/>
</dbReference>
<evidence type="ECO:0000256" key="1">
    <source>
        <dbReference type="SAM" id="MobiDB-lite"/>
    </source>
</evidence>
<name>A0A8H6LTF5_9AGAR</name>
<reference evidence="2 3" key="1">
    <citation type="submission" date="2020-07" db="EMBL/GenBank/DDBJ databases">
        <title>Comparative genomics of pyrophilous fungi reveals a link between fire events and developmental genes.</title>
        <authorList>
            <consortium name="DOE Joint Genome Institute"/>
            <person name="Steindorff A.S."/>
            <person name="Carver A."/>
            <person name="Calhoun S."/>
            <person name="Stillman K."/>
            <person name="Liu H."/>
            <person name="Lipzen A."/>
            <person name="Pangilinan J."/>
            <person name="Labutti K."/>
            <person name="Bruns T.D."/>
            <person name="Grigoriev I.V."/>
        </authorList>
    </citation>
    <scope>NUCLEOTIDE SEQUENCE [LARGE SCALE GENOMIC DNA]</scope>
    <source>
        <strain evidence="2 3">CBS 144469</strain>
    </source>
</reference>
<gene>
    <name evidence="2" type="ORF">DFP72DRAFT_1082771</name>
</gene>
<proteinExistence type="predicted"/>
<organism evidence="2 3">
    <name type="scientific">Ephemerocybe angulata</name>
    <dbReference type="NCBI Taxonomy" id="980116"/>
    <lineage>
        <taxon>Eukaryota</taxon>
        <taxon>Fungi</taxon>
        <taxon>Dikarya</taxon>
        <taxon>Basidiomycota</taxon>
        <taxon>Agaricomycotina</taxon>
        <taxon>Agaricomycetes</taxon>
        <taxon>Agaricomycetidae</taxon>
        <taxon>Agaricales</taxon>
        <taxon>Agaricineae</taxon>
        <taxon>Psathyrellaceae</taxon>
        <taxon>Ephemerocybe</taxon>
    </lineage>
</organism>
<feature type="region of interest" description="Disordered" evidence="1">
    <location>
        <begin position="1"/>
        <end position="87"/>
    </location>
</feature>
<feature type="region of interest" description="Disordered" evidence="1">
    <location>
        <begin position="109"/>
        <end position="132"/>
    </location>
</feature>
<feature type="compositionally biased region" description="Basic residues" evidence="1">
    <location>
        <begin position="53"/>
        <end position="77"/>
    </location>
</feature>
<comment type="caution">
    <text evidence="2">The sequence shown here is derived from an EMBL/GenBank/DDBJ whole genome shotgun (WGS) entry which is preliminary data.</text>
</comment>
<keyword evidence="3" id="KW-1185">Reference proteome</keyword>
<evidence type="ECO:0000313" key="2">
    <source>
        <dbReference type="EMBL" id="KAF6742055.1"/>
    </source>
</evidence>
<sequence length="132" mass="14386">MVKRGGDHPAKKKRKAAEGSCLGTKRKGKAKAKPVAAEGDEAGEAGIETSSTTKRKTAPRKKAGAAKGGGRRRLRHLMNRDDDSGSEFDELEMGRLMSGFLLKLNLDHAQKPRPLKRPLEKSLEWDAGIEPE</sequence>
<dbReference type="EMBL" id="JACGCI010000206">
    <property type="protein sequence ID" value="KAF6742055.1"/>
    <property type="molecule type" value="Genomic_DNA"/>
</dbReference>
<evidence type="ECO:0000313" key="3">
    <source>
        <dbReference type="Proteomes" id="UP000521943"/>
    </source>
</evidence>
<protein>
    <submittedName>
        <fullName evidence="2">Uncharacterized protein</fullName>
    </submittedName>
</protein>
<dbReference type="AlphaFoldDB" id="A0A8H6LTF5"/>